<dbReference type="Proteomes" id="UP000317344">
    <property type="component" value="Chromosome"/>
</dbReference>
<reference evidence="8 9" key="1">
    <citation type="submission" date="2019-07" db="EMBL/GenBank/DDBJ databases">
        <title>Tomitella cavernea sp. nov., an actinomycete isolated from soil.</title>
        <authorList>
            <person name="Cheng J."/>
        </authorList>
    </citation>
    <scope>NUCLEOTIDE SEQUENCE [LARGE SCALE GENOMIC DNA]</scope>
    <source>
        <strain evidence="8 9">HY188</strain>
    </source>
</reference>
<feature type="transmembrane region" description="Helical" evidence="6">
    <location>
        <begin position="275"/>
        <end position="300"/>
    </location>
</feature>
<feature type="transmembrane region" description="Helical" evidence="6">
    <location>
        <begin position="207"/>
        <end position="228"/>
    </location>
</feature>
<dbReference type="GO" id="GO:0005886">
    <property type="term" value="C:plasma membrane"/>
    <property type="evidence" value="ECO:0007669"/>
    <property type="project" value="UniProtKB-SubCell"/>
</dbReference>
<dbReference type="InterPro" id="IPR011701">
    <property type="entry name" value="MFS"/>
</dbReference>
<evidence type="ECO:0000256" key="3">
    <source>
        <dbReference type="ARBA" id="ARBA00022692"/>
    </source>
</evidence>
<feature type="domain" description="Major facilitator superfamily (MFS) profile" evidence="7">
    <location>
        <begin position="23"/>
        <end position="482"/>
    </location>
</feature>
<evidence type="ECO:0000256" key="6">
    <source>
        <dbReference type="SAM" id="Phobius"/>
    </source>
</evidence>
<dbReference type="Gene3D" id="1.20.1250.20">
    <property type="entry name" value="MFS general substrate transporter like domains"/>
    <property type="match status" value="2"/>
</dbReference>
<name>A0A516X6Z8_9ACTN</name>
<feature type="transmembrane region" description="Helical" evidence="6">
    <location>
        <begin position="419"/>
        <end position="436"/>
    </location>
</feature>
<keyword evidence="2" id="KW-0813">Transport</keyword>
<dbReference type="OrthoDB" id="8878955at2"/>
<evidence type="ECO:0000256" key="5">
    <source>
        <dbReference type="ARBA" id="ARBA00023136"/>
    </source>
</evidence>
<accession>A0A516X6Z8</accession>
<dbReference type="Pfam" id="PF07690">
    <property type="entry name" value="MFS_1"/>
    <property type="match status" value="1"/>
</dbReference>
<feature type="transmembrane region" description="Helical" evidence="6">
    <location>
        <begin position="349"/>
        <end position="367"/>
    </location>
</feature>
<feature type="transmembrane region" description="Helical" evidence="6">
    <location>
        <begin position="320"/>
        <end position="342"/>
    </location>
</feature>
<evidence type="ECO:0000256" key="1">
    <source>
        <dbReference type="ARBA" id="ARBA00004651"/>
    </source>
</evidence>
<protein>
    <submittedName>
        <fullName evidence="8">MFS transporter</fullName>
    </submittedName>
</protein>
<sequence>MTPTTPVDTPGTAEESGWSPRLAFSLFSIVLVLELLSVSYMMIAMALPDIAMHYQTTQAAWLITAFLLLGAVAAPLVGKLADIYGKRKLLIVCLIISALGSLMSALAGSYALMIAGRALAGMLVPCLFLSYSLIRDVFPSKTVPLAVSIATAGMGLITIAAPFLTGWLIDDFGWRSIFWFFTGTLVVLGVLVLASTPESAVRLRSRVDFVGAILLGAGIAGVLVAVSFGPTWGWGAGSTLLYLFGGVVLLGAWLASSRIISEPLMRLDILRLRPVLFTVAAAGAVYGATSVYATILPSMAMTPSSLGLGYGFGVDAEGFAIFQVPIGALTMVGGIIVGLLCARGIAARTLLINGSALLILGGVLTALENDSKGLLLLWGAVFGLGTGLGYAAIPNLVIKAAPPELQASTASMTGVSQSLVASITPVIAYAVMNNSFMAPIDPQLTGGAVMYTEGGFVAAFLVAAGAGLVALIMALGIPRVFTRFAAYTGPSATEAEPVAVAAAG</sequence>
<dbReference type="GO" id="GO:0022857">
    <property type="term" value="F:transmembrane transporter activity"/>
    <property type="evidence" value="ECO:0007669"/>
    <property type="project" value="InterPro"/>
</dbReference>
<dbReference type="EMBL" id="CP041765">
    <property type="protein sequence ID" value="QDQ98842.1"/>
    <property type="molecule type" value="Genomic_DNA"/>
</dbReference>
<feature type="transmembrane region" description="Helical" evidence="6">
    <location>
        <begin position="59"/>
        <end position="77"/>
    </location>
</feature>
<feature type="transmembrane region" description="Helical" evidence="6">
    <location>
        <begin position="22"/>
        <end position="47"/>
    </location>
</feature>
<dbReference type="InterPro" id="IPR036259">
    <property type="entry name" value="MFS_trans_sf"/>
</dbReference>
<gene>
    <name evidence="8" type="ORF">FO059_17700</name>
</gene>
<organism evidence="8 9">
    <name type="scientific">Tomitella fengzijianii</name>
    <dbReference type="NCBI Taxonomy" id="2597660"/>
    <lineage>
        <taxon>Bacteria</taxon>
        <taxon>Bacillati</taxon>
        <taxon>Actinomycetota</taxon>
        <taxon>Actinomycetes</taxon>
        <taxon>Mycobacteriales</taxon>
        <taxon>Tomitella</taxon>
    </lineage>
</organism>
<feature type="transmembrane region" description="Helical" evidence="6">
    <location>
        <begin position="456"/>
        <end position="477"/>
    </location>
</feature>
<dbReference type="PROSITE" id="PS50850">
    <property type="entry name" value="MFS"/>
    <property type="match status" value="1"/>
</dbReference>
<dbReference type="PANTHER" id="PTHR23501">
    <property type="entry name" value="MAJOR FACILITATOR SUPERFAMILY"/>
    <property type="match status" value="1"/>
</dbReference>
<feature type="transmembrane region" description="Helical" evidence="6">
    <location>
        <begin position="114"/>
        <end position="133"/>
    </location>
</feature>
<evidence type="ECO:0000313" key="8">
    <source>
        <dbReference type="EMBL" id="QDQ98842.1"/>
    </source>
</evidence>
<keyword evidence="4 6" id="KW-1133">Transmembrane helix</keyword>
<keyword evidence="9" id="KW-1185">Reference proteome</keyword>
<evidence type="ECO:0000313" key="9">
    <source>
        <dbReference type="Proteomes" id="UP000317344"/>
    </source>
</evidence>
<dbReference type="KEGG" id="toy:FO059_17700"/>
<feature type="transmembrane region" description="Helical" evidence="6">
    <location>
        <begin position="373"/>
        <end position="398"/>
    </location>
</feature>
<comment type="subcellular location">
    <subcellularLocation>
        <location evidence="1">Cell membrane</location>
        <topology evidence="1">Multi-pass membrane protein</topology>
    </subcellularLocation>
</comment>
<feature type="transmembrane region" description="Helical" evidence="6">
    <location>
        <begin position="145"/>
        <end position="165"/>
    </location>
</feature>
<dbReference type="InterPro" id="IPR020846">
    <property type="entry name" value="MFS_dom"/>
</dbReference>
<dbReference type="PANTHER" id="PTHR23501:SF197">
    <property type="entry name" value="COMD"/>
    <property type="match status" value="1"/>
</dbReference>
<evidence type="ECO:0000259" key="7">
    <source>
        <dbReference type="PROSITE" id="PS50850"/>
    </source>
</evidence>
<proteinExistence type="predicted"/>
<feature type="transmembrane region" description="Helical" evidence="6">
    <location>
        <begin position="177"/>
        <end position="195"/>
    </location>
</feature>
<feature type="transmembrane region" description="Helical" evidence="6">
    <location>
        <begin position="89"/>
        <end position="108"/>
    </location>
</feature>
<evidence type="ECO:0000256" key="4">
    <source>
        <dbReference type="ARBA" id="ARBA00022989"/>
    </source>
</evidence>
<reference evidence="8 9" key="2">
    <citation type="submission" date="2019-07" db="EMBL/GenBank/DDBJ databases">
        <authorList>
            <person name="Huang Y."/>
        </authorList>
    </citation>
    <scope>NUCLEOTIDE SEQUENCE [LARGE SCALE GENOMIC DNA]</scope>
    <source>
        <strain evidence="8 9">HY188</strain>
    </source>
</reference>
<feature type="transmembrane region" description="Helical" evidence="6">
    <location>
        <begin position="234"/>
        <end position="255"/>
    </location>
</feature>
<dbReference type="SUPFAM" id="SSF103473">
    <property type="entry name" value="MFS general substrate transporter"/>
    <property type="match status" value="1"/>
</dbReference>
<keyword evidence="3 6" id="KW-0812">Transmembrane</keyword>
<keyword evidence="5 6" id="KW-0472">Membrane</keyword>
<evidence type="ECO:0000256" key="2">
    <source>
        <dbReference type="ARBA" id="ARBA00022448"/>
    </source>
</evidence>
<dbReference type="RefSeq" id="WP_143910246.1">
    <property type="nucleotide sequence ID" value="NZ_CP041765.1"/>
</dbReference>
<dbReference type="AlphaFoldDB" id="A0A516X6Z8"/>